<feature type="transmembrane region" description="Helical" evidence="1">
    <location>
        <begin position="181"/>
        <end position="197"/>
    </location>
</feature>
<dbReference type="AlphaFoldDB" id="A0A4Y8MQY2"/>
<feature type="transmembrane region" description="Helical" evidence="1">
    <location>
        <begin position="140"/>
        <end position="161"/>
    </location>
</feature>
<dbReference type="EMBL" id="SNVI01000002">
    <property type="protein sequence ID" value="TFE39854.1"/>
    <property type="molecule type" value="Genomic_DNA"/>
</dbReference>
<keyword evidence="1" id="KW-1133">Transmembrane helix</keyword>
<protein>
    <recommendedName>
        <fullName evidence="4">Transmembrane protein</fullName>
    </recommendedName>
</protein>
<keyword evidence="1" id="KW-0812">Transmembrane</keyword>
<reference evidence="2 3" key="1">
    <citation type="submission" date="2019-03" db="EMBL/GenBank/DDBJ databases">
        <title>Complete Genome Sequence of Paraburkholderia dipogonis ICMP 19430T, a Nitrogen-fixing Symbiont of the South African Invasive Legume Dipogon lignosus in New Zealand.</title>
        <authorList>
            <person name="De Meyer S.E."/>
        </authorList>
    </citation>
    <scope>NUCLEOTIDE SEQUENCE [LARGE SCALE GENOMIC DNA]</scope>
    <source>
        <strain evidence="2 3">ICMP 19430</strain>
    </source>
</reference>
<evidence type="ECO:0000313" key="2">
    <source>
        <dbReference type="EMBL" id="TFE39854.1"/>
    </source>
</evidence>
<accession>A0A4Y8MQY2</accession>
<dbReference type="Proteomes" id="UP000297385">
    <property type="component" value="Unassembled WGS sequence"/>
</dbReference>
<sequence>MKTRLRYLTALIVNVALPVLAYRLAFPHWGQLGALAASALPLVAWMSWDLLRYRHFDALSAQVLIGIVLSLLALSIGFGGNARMREIADPMVSGMIGVSFLLSLALPKPLVFYLARSTMSREDHRSVESFEKHWRERPSLVAYIRLMTLVWGIGMTGENILRSLIVWQWPDDPRSVVASDVLRYGVYAGLTVWTFWCRRLIKRDALRYPDDTVDATKTNHLASS</sequence>
<comment type="caution">
    <text evidence="2">The sequence shown here is derived from an EMBL/GenBank/DDBJ whole genome shotgun (WGS) entry which is preliminary data.</text>
</comment>
<organism evidence="2 3">
    <name type="scientific">Paraburkholderia dipogonis</name>
    <dbReference type="NCBI Taxonomy" id="1211383"/>
    <lineage>
        <taxon>Bacteria</taxon>
        <taxon>Pseudomonadati</taxon>
        <taxon>Pseudomonadota</taxon>
        <taxon>Betaproteobacteria</taxon>
        <taxon>Burkholderiales</taxon>
        <taxon>Burkholderiaceae</taxon>
        <taxon>Paraburkholderia</taxon>
    </lineage>
</organism>
<proteinExistence type="predicted"/>
<evidence type="ECO:0000313" key="3">
    <source>
        <dbReference type="Proteomes" id="UP000297385"/>
    </source>
</evidence>
<evidence type="ECO:0000256" key="1">
    <source>
        <dbReference type="SAM" id="Phobius"/>
    </source>
</evidence>
<feature type="transmembrane region" description="Helical" evidence="1">
    <location>
        <begin position="32"/>
        <end position="51"/>
    </location>
</feature>
<feature type="transmembrane region" description="Helical" evidence="1">
    <location>
        <begin position="7"/>
        <end position="26"/>
    </location>
</feature>
<feature type="transmembrane region" description="Helical" evidence="1">
    <location>
        <begin position="94"/>
        <end position="115"/>
    </location>
</feature>
<dbReference type="RefSeq" id="WP_134461016.1">
    <property type="nucleotide sequence ID" value="NZ_JBHMFL010000058.1"/>
</dbReference>
<dbReference type="GeneID" id="97304925"/>
<keyword evidence="1" id="KW-0472">Membrane</keyword>
<evidence type="ECO:0008006" key="4">
    <source>
        <dbReference type="Google" id="ProtNLM"/>
    </source>
</evidence>
<dbReference type="NCBIfam" id="NF041646">
    <property type="entry name" value="VC0807_fam"/>
    <property type="match status" value="1"/>
</dbReference>
<gene>
    <name evidence="2" type="ORF">E2553_23960</name>
</gene>
<feature type="transmembrane region" description="Helical" evidence="1">
    <location>
        <begin position="63"/>
        <end position="82"/>
    </location>
</feature>
<name>A0A4Y8MQY2_9BURK</name>